<name>I1PPR6_ORYGL</name>
<keyword evidence="2" id="KW-1133">Transmembrane helix</keyword>
<sequence length="223" mass="24453">MWGPCVILYLFLLPPPSLSLLAFLIFLSPSAFCKLHQRWSSGSGDGWRVEWWRRFRRRRQRRQHALKGRSGGDRREGWRSSGSDGTGARTGAAAERRSTAGFAPSDVTYKSCGHGILDGKVNGCIHRHHRHAASVSLPLQLFPPSAPLSGCAHQSPTTSARSFSAPSNSPFSRVEDAAAVRVPDPLHEVDRILAAVHDHRWTPAAGDLEEDDAEAVMMLMPAA</sequence>
<organism evidence="3 4">
    <name type="scientific">Oryza glaberrima</name>
    <name type="common">African rice</name>
    <dbReference type="NCBI Taxonomy" id="4538"/>
    <lineage>
        <taxon>Eukaryota</taxon>
        <taxon>Viridiplantae</taxon>
        <taxon>Streptophyta</taxon>
        <taxon>Embryophyta</taxon>
        <taxon>Tracheophyta</taxon>
        <taxon>Spermatophyta</taxon>
        <taxon>Magnoliopsida</taxon>
        <taxon>Liliopsida</taxon>
        <taxon>Poales</taxon>
        <taxon>Poaceae</taxon>
        <taxon>BOP clade</taxon>
        <taxon>Oryzoideae</taxon>
        <taxon>Oryzeae</taxon>
        <taxon>Oryzinae</taxon>
        <taxon>Oryza</taxon>
    </lineage>
</organism>
<dbReference type="Gramene" id="ORGLA04G0218500.1">
    <property type="protein sequence ID" value="ORGLA04G0218500.1"/>
    <property type="gene ID" value="ORGLA04G0218500"/>
</dbReference>
<feature type="transmembrane region" description="Helical" evidence="2">
    <location>
        <begin position="6"/>
        <end position="27"/>
    </location>
</feature>
<dbReference type="HOGENOM" id="CLU_1241789_0_0_1"/>
<feature type="compositionally biased region" description="Low complexity" evidence="1">
    <location>
        <begin position="79"/>
        <end position="93"/>
    </location>
</feature>
<proteinExistence type="predicted"/>
<reference evidence="3 4" key="2">
    <citation type="submission" date="2018-04" db="EMBL/GenBank/DDBJ databases">
        <title>OglaRS2 (Oryza glaberrima Reference Sequence Version 2).</title>
        <authorList>
            <person name="Zhang J."/>
            <person name="Kudrna D."/>
            <person name="Lee S."/>
            <person name="Talag J."/>
            <person name="Rajasekar S."/>
            <person name="Wing R.A."/>
        </authorList>
    </citation>
    <scope>NUCLEOTIDE SEQUENCE [LARGE SCALE GENOMIC DNA]</scope>
    <source>
        <strain evidence="3 4">cv. IRGC 96717</strain>
    </source>
</reference>
<keyword evidence="2" id="KW-0472">Membrane</keyword>
<reference evidence="3" key="1">
    <citation type="submission" date="2015-06" db="UniProtKB">
        <authorList>
            <consortium name="EnsemblPlants"/>
        </authorList>
    </citation>
    <scope>IDENTIFICATION</scope>
</reference>
<evidence type="ECO:0000313" key="3">
    <source>
        <dbReference type="EnsemblPlants" id="ORGLA04G0218500.1"/>
    </source>
</evidence>
<keyword evidence="4" id="KW-1185">Reference proteome</keyword>
<evidence type="ECO:0008006" key="5">
    <source>
        <dbReference type="Google" id="ProtNLM"/>
    </source>
</evidence>
<dbReference type="EnsemblPlants" id="ORGLA04G0218500.1">
    <property type="protein sequence ID" value="ORGLA04G0218500.1"/>
    <property type="gene ID" value="ORGLA04G0218500"/>
</dbReference>
<accession>I1PPR6</accession>
<dbReference type="Proteomes" id="UP000007306">
    <property type="component" value="Chromosome 4"/>
</dbReference>
<evidence type="ECO:0000256" key="1">
    <source>
        <dbReference type="SAM" id="MobiDB-lite"/>
    </source>
</evidence>
<feature type="region of interest" description="Disordered" evidence="1">
    <location>
        <begin position="62"/>
        <end position="97"/>
    </location>
</feature>
<evidence type="ECO:0000256" key="2">
    <source>
        <dbReference type="SAM" id="Phobius"/>
    </source>
</evidence>
<feature type="compositionally biased region" description="Polar residues" evidence="1">
    <location>
        <begin position="152"/>
        <end position="170"/>
    </location>
</feature>
<dbReference type="AlphaFoldDB" id="I1PPR6"/>
<evidence type="ECO:0000313" key="4">
    <source>
        <dbReference type="Proteomes" id="UP000007306"/>
    </source>
</evidence>
<keyword evidence="2" id="KW-0812">Transmembrane</keyword>
<protein>
    <recommendedName>
        <fullName evidence="5">DUF834 domain-containing protein</fullName>
    </recommendedName>
</protein>
<feature type="region of interest" description="Disordered" evidence="1">
    <location>
        <begin position="150"/>
        <end position="170"/>
    </location>
</feature>